<protein>
    <submittedName>
        <fullName evidence="2">Uncharacterized protein</fullName>
    </submittedName>
</protein>
<dbReference type="RefSeq" id="WP_169455336.1">
    <property type="nucleotide sequence ID" value="NZ_CP051774.1"/>
</dbReference>
<accession>A0A858RIA9</accession>
<dbReference type="KEGG" id="luo:HHL09_14450"/>
<dbReference type="Pfam" id="PF14100">
    <property type="entry name" value="DUF6807"/>
    <property type="match status" value="1"/>
</dbReference>
<feature type="chain" id="PRO_5032729698" evidence="1">
    <location>
        <begin position="25"/>
        <end position="322"/>
    </location>
</feature>
<dbReference type="InterPro" id="IPR029475">
    <property type="entry name" value="DUF6807"/>
</dbReference>
<keyword evidence="1" id="KW-0732">Signal</keyword>
<gene>
    <name evidence="2" type="ORF">HHL09_14450</name>
</gene>
<organism evidence="2 3">
    <name type="scientific">Luteolibacter luteus</name>
    <dbReference type="NCBI Taxonomy" id="2728835"/>
    <lineage>
        <taxon>Bacteria</taxon>
        <taxon>Pseudomonadati</taxon>
        <taxon>Verrucomicrobiota</taxon>
        <taxon>Verrucomicrobiia</taxon>
        <taxon>Verrucomicrobiales</taxon>
        <taxon>Verrucomicrobiaceae</taxon>
        <taxon>Luteolibacter</taxon>
    </lineage>
</organism>
<feature type="signal peptide" evidence="1">
    <location>
        <begin position="1"/>
        <end position="24"/>
    </location>
</feature>
<proteinExistence type="predicted"/>
<dbReference type="Proteomes" id="UP000501812">
    <property type="component" value="Chromosome"/>
</dbReference>
<dbReference type="AlphaFoldDB" id="A0A858RIA9"/>
<evidence type="ECO:0000313" key="2">
    <source>
        <dbReference type="EMBL" id="QJE96936.1"/>
    </source>
</evidence>
<dbReference type="EMBL" id="CP051774">
    <property type="protein sequence ID" value="QJE96936.1"/>
    <property type="molecule type" value="Genomic_DNA"/>
</dbReference>
<evidence type="ECO:0000313" key="3">
    <source>
        <dbReference type="Proteomes" id="UP000501812"/>
    </source>
</evidence>
<evidence type="ECO:0000256" key="1">
    <source>
        <dbReference type="SAM" id="SignalP"/>
    </source>
</evidence>
<name>A0A858RIA9_9BACT</name>
<keyword evidence="3" id="KW-1185">Reference proteome</keyword>
<dbReference type="PROSITE" id="PS51257">
    <property type="entry name" value="PROKAR_LIPOPROTEIN"/>
    <property type="match status" value="1"/>
</dbReference>
<reference evidence="2 3" key="1">
    <citation type="submission" date="2020-04" db="EMBL/GenBank/DDBJ databases">
        <title>Luteolibacter sp. G-1-1-1 isolated from soil.</title>
        <authorList>
            <person name="Dahal R.H."/>
        </authorList>
    </citation>
    <scope>NUCLEOTIDE SEQUENCE [LARGE SCALE GENOMIC DNA]</scope>
    <source>
        <strain evidence="2 3">G-1-1-1</strain>
    </source>
</reference>
<sequence length="322" mass="36190">MLSLRKASACSLLVSFSCASLALAQSGYDIRDDKKQKQLDVLQSGKLVGRYFYDFDNSSGKRREDTFKTFLQIYNPAGDLAITKALGGEFNHHRGIFIGWNKITIDGEAFDCWHGHGGAQLHQDFSKVLADKRGASFTSHLLWEKGKNGPPAVEEKRTMTFLPAPTPAYAMLDFSSTLKALDGKTVLLDGDPEHAGIQLRAADQLDRTKTRYLYPQKNADAHRDQDYPWLACSYVLGEKTYSVVYLNHPGNPKIAKYSAYRDYARFGAFFKTTLEKDQESTLKIRFIFLESALPPADWIQKQYNSYTGLKDKAPETTEKGPS</sequence>